<name>A0A2D3T526_9ENTR</name>
<gene>
    <name evidence="2" type="ORF">BJP41_10610</name>
</gene>
<dbReference type="Pfam" id="PF16932">
    <property type="entry name" value="T4SS_TraI"/>
    <property type="match status" value="1"/>
</dbReference>
<dbReference type="AlphaFoldDB" id="A0A2D3T526"/>
<geneLocation type="plasmid" evidence="3">
    <name>phda2c.3</name>
</geneLocation>
<reference evidence="3" key="2">
    <citation type="submission" date="2017-11" db="EMBL/GenBank/DDBJ databases">
        <title>PacBio sequencing of new strain of the secondary endosymbiont Candidatus Hamiltonella defensa.</title>
        <authorList>
            <person name="Strand M.R."/>
            <person name="Oliver K."/>
        </authorList>
    </citation>
    <scope>NUCLEOTIDE SEQUENCE [LARGE SCALE GENOMIC DNA]</scope>
    <source>
        <strain evidence="3">A2C</strain>
        <plasmid evidence="3">phda2c.3</plasmid>
    </source>
</reference>
<sequence>MKKWAMLNVIGLVILTGSAWAQEPEKKPPPDITAYLTPSNPHKGMSETVHQMLTEAGKTLGFRGGKAQRAWELQGALRDKENILNTLYDFRTLISPQGWLPPVVVSAQDIAHITDDHIRSASRIYHILSPERFVSHPPSWRPYLMAGLSTKTTALPDNAVRPKNGEQRTVWRKAIEKGWSEGRESADRILEANFHRLTRDYTGMLQYSTLLQQGMVTPPRVTEQQQTVVGTPDQLILGDKIKRLKQRAQFNIDHLDWQPIITTEKKSNDGQ</sequence>
<evidence type="ECO:0000313" key="3">
    <source>
        <dbReference type="Proteomes" id="UP000230008"/>
    </source>
</evidence>
<feature type="chain" id="PRO_5013729963" evidence="1">
    <location>
        <begin position="22"/>
        <end position="271"/>
    </location>
</feature>
<feature type="signal peptide" evidence="1">
    <location>
        <begin position="1"/>
        <end position="21"/>
    </location>
</feature>
<dbReference type="Proteomes" id="UP000230008">
    <property type="component" value="Plasmid pHDA2C.3"/>
</dbReference>
<evidence type="ECO:0000313" key="2">
    <source>
        <dbReference type="EMBL" id="ATW30912.1"/>
    </source>
</evidence>
<dbReference type="InterPro" id="IPR031618">
    <property type="entry name" value="T4SS_TraI"/>
</dbReference>
<dbReference type="EMBL" id="CP017609">
    <property type="protein sequence ID" value="ATW30912.1"/>
    <property type="molecule type" value="Genomic_DNA"/>
</dbReference>
<keyword evidence="2" id="KW-0614">Plasmid</keyword>
<proteinExistence type="predicted"/>
<organism evidence="2 3">
    <name type="scientific">Candidatus Williamhamiltonella defendens</name>
    <dbReference type="NCBI Taxonomy" id="138072"/>
    <lineage>
        <taxon>Bacteria</taxon>
        <taxon>Pseudomonadati</taxon>
        <taxon>Pseudomonadota</taxon>
        <taxon>Gammaproteobacteria</taxon>
        <taxon>Enterobacterales</taxon>
        <taxon>Enterobacteriaceae</taxon>
        <taxon>aphid secondary symbionts</taxon>
        <taxon>Candidatus Williamhamiltonella</taxon>
    </lineage>
</organism>
<protein>
    <submittedName>
        <fullName evidence="2">Conjugal transfer protein</fullName>
    </submittedName>
</protein>
<keyword evidence="1" id="KW-0732">Signal</keyword>
<reference evidence="3" key="1">
    <citation type="submission" date="2016-10" db="EMBL/GenBank/DDBJ databases">
        <authorList>
            <person name="Chevignon G."/>
        </authorList>
    </citation>
    <scope>NUCLEOTIDE SEQUENCE [LARGE SCALE GENOMIC DNA]</scope>
    <source>
        <strain evidence="3">A2C</strain>
        <plasmid evidence="3">phda2c.3</plasmid>
    </source>
</reference>
<dbReference type="RefSeq" id="WP_100103836.1">
    <property type="nucleotide sequence ID" value="NZ_CAWNMT010000004.1"/>
</dbReference>
<accession>A0A2D3T526</accession>
<evidence type="ECO:0000256" key="1">
    <source>
        <dbReference type="SAM" id="SignalP"/>
    </source>
</evidence>